<dbReference type="InterPro" id="IPR021099">
    <property type="entry name" value="PORR_domain"/>
</dbReference>
<protein>
    <recommendedName>
        <fullName evidence="1">PORR domain-containing protein</fullName>
    </recommendedName>
</protein>
<dbReference type="PANTHER" id="PTHR31476">
    <property type="entry name" value="PROTEIN WHAT'S THIS FACTOR 1 HOMOLOG, CHLOROPLASTIC"/>
    <property type="match status" value="1"/>
</dbReference>
<feature type="non-terminal residue" evidence="2">
    <location>
        <position position="1"/>
    </location>
</feature>
<reference evidence="2" key="1">
    <citation type="submission" date="2015-07" db="EMBL/GenBank/DDBJ databases">
        <title>Transcriptome Assembly of Anthurium amnicola.</title>
        <authorList>
            <person name="Suzuki J."/>
        </authorList>
    </citation>
    <scope>NUCLEOTIDE SEQUENCE</scope>
</reference>
<name>A0A1D1YNQ5_9ARAE</name>
<evidence type="ECO:0000259" key="1">
    <source>
        <dbReference type="Pfam" id="PF11955"/>
    </source>
</evidence>
<proteinExistence type="predicted"/>
<feature type="domain" description="PORR" evidence="1">
    <location>
        <begin position="214"/>
        <end position="544"/>
    </location>
</feature>
<organism evidence="2">
    <name type="scientific">Anthurium amnicola</name>
    <dbReference type="NCBI Taxonomy" id="1678845"/>
    <lineage>
        <taxon>Eukaryota</taxon>
        <taxon>Viridiplantae</taxon>
        <taxon>Streptophyta</taxon>
        <taxon>Embryophyta</taxon>
        <taxon>Tracheophyta</taxon>
        <taxon>Spermatophyta</taxon>
        <taxon>Magnoliopsida</taxon>
        <taxon>Liliopsida</taxon>
        <taxon>Araceae</taxon>
        <taxon>Pothoideae</taxon>
        <taxon>Potheae</taxon>
        <taxon>Anthurium</taxon>
    </lineage>
</organism>
<dbReference type="EMBL" id="GDJX01011680">
    <property type="protein sequence ID" value="JAT56256.1"/>
    <property type="molecule type" value="Transcribed_RNA"/>
</dbReference>
<gene>
    <name evidence="2" type="ORF">g.3460</name>
</gene>
<sequence>TSPAPTRADTRHPSLVAAGQPLVVDLLTLPPPSLPHGALPSTAPLVQDPPPFFLRRLAPRPLPSNRTAQSPPTAVCSPFANPPLGGPRSHLLPSVLLLPSHSAIPVLGVSTAGRRGANPRPPFAPTTPLLTVGDEDDGELCRLPSTAHGLTTAVTKAAHLEEPTKPMWRGCRRNPWVLPLIRRGPPLAVPPSPSPVLCRYIQRSSYVDVKMKRKKDASLDGIEVINRSKDIRVLSSLKNIMMASPEPGHAIPVSAVSKMDRVLEISGKVASFLRRYPSFFEEFVGPQHSLPWFKPTPAAVELHVEEQAVFEGQRAELVDRARRLILMSKEKRLPLQIVQGMQWYLGLPDDFHKRPEEYSEGQLRVVELGNGVQGLMAVDCGGRELSVLQRNTIKKIGGAEQAEPPSSVMFPFFPSKGVRLKQKITNWLEQFQKVPYVSPYEDFSSLHPSSRIAEKRLAGVLHELLSLFVDNSAERRKILCLRKYLGLSQKFYKVFEHHPHIFYLLLKNKTCSVILKEAYYGGSVIGKHPVLDIRKKYVKLMKTSEVILRERRSRKLGVQYTEVDHGRQVDCPEDEGFQMDKSAEYCLVVG</sequence>
<dbReference type="PANTHER" id="PTHR31476:SF13">
    <property type="entry name" value="PROTEIN WHAT'S THIS FACTOR 9, MITOCHONDRIAL"/>
    <property type="match status" value="1"/>
</dbReference>
<dbReference type="InterPro" id="IPR045040">
    <property type="entry name" value="PORR_fam"/>
</dbReference>
<evidence type="ECO:0000313" key="2">
    <source>
        <dbReference type="EMBL" id="JAT56256.1"/>
    </source>
</evidence>
<dbReference type="Pfam" id="PF11955">
    <property type="entry name" value="PORR"/>
    <property type="match status" value="1"/>
</dbReference>
<dbReference type="GO" id="GO:0003723">
    <property type="term" value="F:RNA binding"/>
    <property type="evidence" value="ECO:0007669"/>
    <property type="project" value="InterPro"/>
</dbReference>
<dbReference type="AlphaFoldDB" id="A0A1D1YNQ5"/>
<accession>A0A1D1YNQ5</accession>